<name>A0A4U0RFA8_9RHOB</name>
<reference evidence="2 3" key="1">
    <citation type="submission" date="2019-04" db="EMBL/GenBank/DDBJ databases">
        <authorList>
            <person name="Li J."/>
        </authorList>
    </citation>
    <scope>NUCLEOTIDE SEQUENCE [LARGE SCALE GENOMIC DNA]</scope>
    <source>
        <strain evidence="2 3">KCTC 42687</strain>
    </source>
</reference>
<dbReference type="Gene3D" id="3.40.1570.10">
    <property type="entry name" value="HemS/ChuS/ChuX like domains"/>
    <property type="match status" value="2"/>
</dbReference>
<dbReference type="GO" id="GO:0006826">
    <property type="term" value="P:iron ion transport"/>
    <property type="evidence" value="ECO:0007669"/>
    <property type="project" value="InterPro"/>
</dbReference>
<protein>
    <submittedName>
        <fullName evidence="2">Hemin-degrading factor</fullName>
    </submittedName>
</protein>
<dbReference type="EMBL" id="SUNI01000002">
    <property type="protein sequence ID" value="TJZ93300.1"/>
    <property type="molecule type" value="Genomic_DNA"/>
</dbReference>
<feature type="domain" description="Haemin-degrading HemS/ChuX" evidence="1">
    <location>
        <begin position="29"/>
        <end position="151"/>
    </location>
</feature>
<accession>A0A4U0RFA8</accession>
<dbReference type="SUPFAM" id="SSF144064">
    <property type="entry name" value="Heme iron utilization protein-like"/>
    <property type="match status" value="1"/>
</dbReference>
<dbReference type="AlphaFoldDB" id="A0A4U0RFA8"/>
<dbReference type="Pfam" id="PF05171">
    <property type="entry name" value="HemS"/>
    <property type="match status" value="2"/>
</dbReference>
<gene>
    <name evidence="2" type="ORF">FA743_03495</name>
</gene>
<proteinExistence type="predicted"/>
<comment type="caution">
    <text evidence="2">The sequence shown here is derived from an EMBL/GenBank/DDBJ whole genome shotgun (WGS) entry which is preliminary data.</text>
</comment>
<organism evidence="2 3">
    <name type="scientific">Paracoccus gahaiensis</name>
    <dbReference type="NCBI Taxonomy" id="1706839"/>
    <lineage>
        <taxon>Bacteria</taxon>
        <taxon>Pseudomonadati</taxon>
        <taxon>Pseudomonadota</taxon>
        <taxon>Alphaproteobacteria</taxon>
        <taxon>Rhodobacterales</taxon>
        <taxon>Paracoccaceae</taxon>
        <taxon>Paracoccus</taxon>
    </lineage>
</organism>
<dbReference type="OrthoDB" id="316630at2"/>
<evidence type="ECO:0000259" key="1">
    <source>
        <dbReference type="Pfam" id="PF05171"/>
    </source>
</evidence>
<dbReference type="InterPro" id="IPR053733">
    <property type="entry name" value="Heme_Transport_Util_sf"/>
</dbReference>
<feature type="domain" description="Haemin-degrading HemS/ChuX" evidence="1">
    <location>
        <begin position="202"/>
        <end position="334"/>
    </location>
</feature>
<dbReference type="RefSeq" id="WP_136884500.1">
    <property type="nucleotide sequence ID" value="NZ_SUNI01000002.1"/>
</dbReference>
<dbReference type="Proteomes" id="UP000309747">
    <property type="component" value="Unassembled WGS sequence"/>
</dbReference>
<sequence>MIHPNPARRDALKRQAVLRHHDVAAEMGLPEAALVEAGLGQGAQRIDARPGRLIPAVGRLGTVMAVTRNRACVIETIGSYQGFHDGAEVAAVRNAQIDLHIDPRHWVYAFAVDLEGHRSVQIFDAAGDAVHKMHLRERSDHGAWQDLCRDLALPDARAAVAFTPRAAPEGARMDAAQTEALREGWAALTGPDQLDPLALRLGMNRLGACRQAAPPFARRLPAEAGTALLRAIRVQGLQVRLQVGNPGCRQIHAGPIRSLRPMGPLLNVVDARFSLHLRTDHLAELWRLEIPTPRGPVVSVEAFDAEGASVYRCWGMAEDEGGDPAAWLSLVEGLGDAVDDPGDDR</sequence>
<evidence type="ECO:0000313" key="3">
    <source>
        <dbReference type="Proteomes" id="UP000309747"/>
    </source>
</evidence>
<dbReference type="CDD" id="cd16830">
    <property type="entry name" value="HemS-like_N"/>
    <property type="match status" value="1"/>
</dbReference>
<keyword evidence="3" id="KW-1185">Reference proteome</keyword>
<evidence type="ECO:0000313" key="2">
    <source>
        <dbReference type="EMBL" id="TJZ93300.1"/>
    </source>
</evidence>
<dbReference type="InterPro" id="IPR007845">
    <property type="entry name" value="HemS/ChuX_dom"/>
</dbReference>